<feature type="transmembrane region" description="Helical" evidence="1">
    <location>
        <begin position="161"/>
        <end position="187"/>
    </location>
</feature>
<proteinExistence type="predicted"/>
<dbReference type="RefSeq" id="WP_146856450.1">
    <property type="nucleotide sequence ID" value="NZ_BAAAHR010000006.1"/>
</dbReference>
<feature type="transmembrane region" description="Helical" evidence="1">
    <location>
        <begin position="34"/>
        <end position="56"/>
    </location>
</feature>
<feature type="transmembrane region" description="Helical" evidence="1">
    <location>
        <begin position="194"/>
        <end position="213"/>
    </location>
</feature>
<sequence length="253" mass="26181">MTALPLTEAARGATPTSSRVAAVTRLHLARRINVLVVPLIITAVVFVVTIVIQVAIQRATAGGSTAADYAAGARLNPAIAWAQTGYFVALGVSTVASTFPLAASLGTTRRDFALGTTLAHLLTSLYLTAVFTALLGLELLTDHWFGGFYVFDVGLLGAGDPATFAATIAVSSLLCLSIGSVFGAAWLRFGPRGPLAISLATVLVLAVVLLVAVPSFDALTTAFRPWWLVVGAAALIVLSVGGTFAFLRRASVR</sequence>
<reference evidence="2 4" key="1">
    <citation type="submission" date="2019-07" db="EMBL/GenBank/DDBJ databases">
        <title>Whole genome shotgun sequence of Frigoribacterium faeni NBRC 103066.</title>
        <authorList>
            <person name="Hosoyama A."/>
            <person name="Uohara A."/>
            <person name="Ohji S."/>
            <person name="Ichikawa N."/>
        </authorList>
    </citation>
    <scope>NUCLEOTIDE SEQUENCE [LARGE SCALE GENOMIC DNA]</scope>
    <source>
        <strain evidence="2 4">NBRC 103066</strain>
    </source>
</reference>
<keyword evidence="1" id="KW-1133">Transmembrane helix</keyword>
<keyword evidence="1" id="KW-0812">Transmembrane</keyword>
<feature type="transmembrane region" description="Helical" evidence="1">
    <location>
        <begin position="118"/>
        <end position="141"/>
    </location>
</feature>
<evidence type="ECO:0000256" key="1">
    <source>
        <dbReference type="SAM" id="Phobius"/>
    </source>
</evidence>
<protein>
    <submittedName>
        <fullName evidence="3">Uncharacterized protein</fullName>
    </submittedName>
</protein>
<dbReference type="EMBL" id="BJUV01000027">
    <property type="protein sequence ID" value="GEK84117.1"/>
    <property type="molecule type" value="Genomic_DNA"/>
</dbReference>
<dbReference type="Proteomes" id="UP000321154">
    <property type="component" value="Unassembled WGS sequence"/>
</dbReference>
<organism evidence="3 5">
    <name type="scientific">Frigoribacterium faeni</name>
    <dbReference type="NCBI Taxonomy" id="145483"/>
    <lineage>
        <taxon>Bacteria</taxon>
        <taxon>Bacillati</taxon>
        <taxon>Actinomycetota</taxon>
        <taxon>Actinomycetes</taxon>
        <taxon>Micrococcales</taxon>
        <taxon>Microbacteriaceae</taxon>
        <taxon>Frigoribacterium</taxon>
    </lineage>
</organism>
<dbReference type="OrthoDB" id="3724330at2"/>
<comment type="caution">
    <text evidence="3">The sequence shown here is derived from an EMBL/GenBank/DDBJ whole genome shotgun (WGS) entry which is preliminary data.</text>
</comment>
<evidence type="ECO:0000313" key="3">
    <source>
        <dbReference type="EMBL" id="MBA8814482.1"/>
    </source>
</evidence>
<reference evidence="3 5" key="2">
    <citation type="submission" date="2020-07" db="EMBL/GenBank/DDBJ databases">
        <title>Sequencing the genomes of 1000 actinobacteria strains.</title>
        <authorList>
            <person name="Klenk H.-P."/>
        </authorList>
    </citation>
    <scope>NUCLEOTIDE SEQUENCE [LARGE SCALE GENOMIC DNA]</scope>
    <source>
        <strain evidence="3 5">DSM 10309</strain>
    </source>
</reference>
<evidence type="ECO:0000313" key="2">
    <source>
        <dbReference type="EMBL" id="GEK84117.1"/>
    </source>
</evidence>
<feature type="transmembrane region" description="Helical" evidence="1">
    <location>
        <begin position="225"/>
        <end position="247"/>
    </location>
</feature>
<name>A0A7W3PK43_9MICO</name>
<dbReference type="EMBL" id="JACGWW010000005">
    <property type="protein sequence ID" value="MBA8814482.1"/>
    <property type="molecule type" value="Genomic_DNA"/>
</dbReference>
<keyword evidence="4" id="KW-1185">Reference proteome</keyword>
<accession>A0A7W3PK43</accession>
<feature type="transmembrane region" description="Helical" evidence="1">
    <location>
        <begin position="85"/>
        <end position="106"/>
    </location>
</feature>
<gene>
    <name evidence="3" type="ORF">FB463_002755</name>
    <name evidence="2" type="ORF">FFA01_24260</name>
</gene>
<dbReference type="Proteomes" id="UP000522688">
    <property type="component" value="Unassembled WGS sequence"/>
</dbReference>
<dbReference type="AlphaFoldDB" id="A0A7W3PK43"/>
<keyword evidence="1" id="KW-0472">Membrane</keyword>
<evidence type="ECO:0000313" key="4">
    <source>
        <dbReference type="Proteomes" id="UP000321154"/>
    </source>
</evidence>
<evidence type="ECO:0000313" key="5">
    <source>
        <dbReference type="Proteomes" id="UP000522688"/>
    </source>
</evidence>